<feature type="compositionally biased region" description="Polar residues" evidence="1">
    <location>
        <begin position="182"/>
        <end position="199"/>
    </location>
</feature>
<feature type="compositionally biased region" description="Low complexity" evidence="1">
    <location>
        <begin position="200"/>
        <end position="218"/>
    </location>
</feature>
<dbReference type="AlphaFoldDB" id="C3Y3V2"/>
<feature type="compositionally biased region" description="Basic residues" evidence="1">
    <location>
        <begin position="315"/>
        <end position="327"/>
    </location>
</feature>
<proteinExistence type="predicted"/>
<feature type="region of interest" description="Disordered" evidence="1">
    <location>
        <begin position="1"/>
        <end position="327"/>
    </location>
</feature>
<reference evidence="2" key="1">
    <citation type="journal article" date="2008" name="Nature">
        <title>The amphioxus genome and the evolution of the chordate karyotype.</title>
        <authorList>
            <consortium name="US DOE Joint Genome Institute (JGI-PGF)"/>
            <person name="Putnam N.H."/>
            <person name="Butts T."/>
            <person name="Ferrier D.E.K."/>
            <person name="Furlong R.F."/>
            <person name="Hellsten U."/>
            <person name="Kawashima T."/>
            <person name="Robinson-Rechavi M."/>
            <person name="Shoguchi E."/>
            <person name="Terry A."/>
            <person name="Yu J.-K."/>
            <person name="Benito-Gutierrez E.L."/>
            <person name="Dubchak I."/>
            <person name="Garcia-Fernandez J."/>
            <person name="Gibson-Brown J.J."/>
            <person name="Grigoriev I.V."/>
            <person name="Horton A.C."/>
            <person name="de Jong P.J."/>
            <person name="Jurka J."/>
            <person name="Kapitonov V.V."/>
            <person name="Kohara Y."/>
            <person name="Kuroki Y."/>
            <person name="Lindquist E."/>
            <person name="Lucas S."/>
            <person name="Osoegawa K."/>
            <person name="Pennacchio L.A."/>
            <person name="Salamov A.A."/>
            <person name="Satou Y."/>
            <person name="Sauka-Spengler T."/>
            <person name="Schmutz J."/>
            <person name="Shin-I T."/>
            <person name="Toyoda A."/>
            <person name="Bronner-Fraser M."/>
            <person name="Fujiyama A."/>
            <person name="Holland L.Z."/>
            <person name="Holland P.W.H."/>
            <person name="Satoh N."/>
            <person name="Rokhsar D.S."/>
        </authorList>
    </citation>
    <scope>NUCLEOTIDE SEQUENCE [LARGE SCALE GENOMIC DNA]</scope>
    <source>
        <strain evidence="2">S238N-H82</strain>
        <tissue evidence="2">Testes</tissue>
    </source>
</reference>
<evidence type="ECO:0000256" key="1">
    <source>
        <dbReference type="SAM" id="MobiDB-lite"/>
    </source>
</evidence>
<organism>
    <name type="scientific">Branchiostoma floridae</name>
    <name type="common">Florida lancelet</name>
    <name type="synonym">Amphioxus</name>
    <dbReference type="NCBI Taxonomy" id="7739"/>
    <lineage>
        <taxon>Eukaryota</taxon>
        <taxon>Metazoa</taxon>
        <taxon>Chordata</taxon>
        <taxon>Cephalochordata</taxon>
        <taxon>Leptocardii</taxon>
        <taxon>Amphioxiformes</taxon>
        <taxon>Branchiostomatidae</taxon>
        <taxon>Branchiostoma</taxon>
    </lineage>
</organism>
<feature type="compositionally biased region" description="Polar residues" evidence="1">
    <location>
        <begin position="45"/>
        <end position="58"/>
    </location>
</feature>
<evidence type="ECO:0000313" key="2">
    <source>
        <dbReference type="EMBL" id="EEN64978.1"/>
    </source>
</evidence>
<sequence length="327" mass="35024">MSTERLKKAASLHESAVTSSAQLTEGRVASGTGGWGQVWVEPCSPDTTSKEVMTSPPDQNRAERNYPDPLHGLIRTPDEPSAPAASRASITHQDQDGLSPAGGAAASSPDSPQCGCTGTHFHPPDLNKLGLAPRGSHLRDKYSRQVAQENGREKLMTRCKEVTAMMGPDLTDPKNRTRKMSSQKSSTLVTKYSGPSTFLPTVTGSSHHSSSLLTPGTSGFPPLSSDESVRHRKHHKKSGKRARKSSSNSKRRRASPKGLANTGNSLPKLAISNSAGGVSYPHTDSKVFKVDRLQPLHTTTTGASAHRTIRGDKKSPHKRRKSSKTST</sequence>
<feature type="compositionally biased region" description="Low complexity" evidence="1">
    <location>
        <begin position="96"/>
        <end position="112"/>
    </location>
</feature>
<feature type="compositionally biased region" description="Basic and acidic residues" evidence="1">
    <location>
        <begin position="283"/>
        <end position="294"/>
    </location>
</feature>
<dbReference type="EMBL" id="GG666484">
    <property type="protein sequence ID" value="EEN64978.1"/>
    <property type="molecule type" value="Genomic_DNA"/>
</dbReference>
<feature type="compositionally biased region" description="Basic residues" evidence="1">
    <location>
        <begin position="230"/>
        <end position="255"/>
    </location>
</feature>
<protein>
    <submittedName>
        <fullName evidence="2">Uncharacterized protein</fullName>
    </submittedName>
</protein>
<dbReference type="InParanoid" id="C3Y3V2"/>
<name>C3Y3V2_BRAFL</name>
<feature type="compositionally biased region" description="Basic and acidic residues" evidence="1">
    <location>
        <begin position="150"/>
        <end position="161"/>
    </location>
</feature>
<accession>C3Y3V2</accession>
<feature type="compositionally biased region" description="Polar residues" evidence="1">
    <location>
        <begin position="261"/>
        <end position="276"/>
    </location>
</feature>
<gene>
    <name evidence="2" type="ORF">BRAFLDRAFT_130969</name>
</gene>